<comment type="caution">
    <text evidence="2">The sequence shown here is derived from an EMBL/GenBank/DDBJ whole genome shotgun (WGS) entry which is preliminary data.</text>
</comment>
<name>A0A3N5BS14_9BACL</name>
<feature type="transmembrane region" description="Helical" evidence="1">
    <location>
        <begin position="104"/>
        <end position="123"/>
    </location>
</feature>
<feature type="transmembrane region" description="Helical" evidence="1">
    <location>
        <begin position="866"/>
        <end position="888"/>
    </location>
</feature>
<dbReference type="RefSeq" id="WP_249037316.1">
    <property type="nucleotide sequence ID" value="NZ_RKRK01000002.1"/>
</dbReference>
<proteinExistence type="predicted"/>
<dbReference type="PANTHER" id="PTHR38454:SF1">
    <property type="entry name" value="INTEGRAL MEMBRANE PROTEIN"/>
    <property type="match status" value="1"/>
</dbReference>
<evidence type="ECO:0000256" key="1">
    <source>
        <dbReference type="SAM" id="Phobius"/>
    </source>
</evidence>
<feature type="transmembrane region" description="Helical" evidence="1">
    <location>
        <begin position="399"/>
        <end position="421"/>
    </location>
</feature>
<protein>
    <submittedName>
        <fullName evidence="2">Putative membrane protein YfhO</fullName>
    </submittedName>
</protein>
<feature type="transmembrane region" description="Helical" evidence="1">
    <location>
        <begin position="167"/>
        <end position="183"/>
    </location>
</feature>
<feature type="transmembrane region" description="Helical" evidence="1">
    <location>
        <begin position="237"/>
        <end position="252"/>
    </location>
</feature>
<dbReference type="Pfam" id="PF09586">
    <property type="entry name" value="YfhO"/>
    <property type="match status" value="1"/>
</dbReference>
<organism evidence="2 3">
    <name type="scientific">Abyssicoccus albus</name>
    <dbReference type="NCBI Taxonomy" id="1817405"/>
    <lineage>
        <taxon>Bacteria</taxon>
        <taxon>Bacillati</taxon>
        <taxon>Bacillota</taxon>
        <taxon>Bacilli</taxon>
        <taxon>Bacillales</taxon>
        <taxon>Abyssicoccaceae</taxon>
    </lineage>
</organism>
<accession>A0A3N5BS14</accession>
<dbReference type="Proteomes" id="UP000277108">
    <property type="component" value="Unassembled WGS sequence"/>
</dbReference>
<feature type="transmembrane region" description="Helical" evidence="1">
    <location>
        <begin position="460"/>
        <end position="479"/>
    </location>
</feature>
<keyword evidence="1" id="KW-1133">Transmembrane helix</keyword>
<keyword evidence="3" id="KW-1185">Reference proteome</keyword>
<feature type="transmembrane region" description="Helical" evidence="1">
    <location>
        <begin position="26"/>
        <end position="46"/>
    </location>
</feature>
<dbReference type="EMBL" id="RKRK01000002">
    <property type="protein sequence ID" value="RPF57850.1"/>
    <property type="molecule type" value="Genomic_DNA"/>
</dbReference>
<feature type="transmembrane region" description="Helical" evidence="1">
    <location>
        <begin position="427"/>
        <end position="448"/>
    </location>
</feature>
<dbReference type="PANTHER" id="PTHR38454">
    <property type="entry name" value="INTEGRAL MEMBRANE PROTEIN-RELATED"/>
    <property type="match status" value="1"/>
</dbReference>
<sequence length="909" mass="106173">MNQYKTHLLEMMNNCIIHIKTHYLQYIIYSIVALVLATISHSYVLYRVLTGETLQEKIIFTGPNDGLEQMLPIQLFLYEKFSNGHFFYATDFGLGGDFYTDLGYYYSTSIVFLFNVIVVKILHLLSIVDPTELNFWVYNAYFISIVKSAAAILVTYKLARYIHINRFASFLGGFLFVCSPIYFRFTVFWSFFSDVFIWLPLLILGIEKLCREKKPTILIIAVAISFINNFYFAYYQTLIGAIYFLFRFIYIYKEDSLNRIQKFIYSFISIIIGVAISCVAFFHSARGFLGNEREEYKEEMPLFSPFDENANIFYDNYLVVVLFIAIQAIFTFKLYKNYYFRLFASFTIVLMLLSIIPWTDKVFNGFSAPQKRWHYILTFTSSMLIGYYVTLFKSINLKTYLMTLVPPIILLSLSKVFYSMSHPDRNIVWLYVVPVIMVIGALIIIIRNKDQYGISPWPNYLTKIYIVFIAILTLMTSAVHTNYQIFHPGITDRGHLYYLDTNQYNSELQQHYVDQVSNLMRDEDRLDWRVDEQDNTPMYQNFKGFSLYSSIFDGHIIDFYYNDLKINLKHESISRYSRLQSRANLHALFGVNYVMRRANEGEVPYGFKEILGDDKYKVYENTNKMPFVRVTDKIYNEDQLKTPIDREHAMIQGIVSNELKSNSQIDPAKNLLTKLNPQISNGQQNADGTIQIHAGSGGYTIPVPKDIQSKYKDLYVELKVELIEPISRYQINVNGYSNDRLFQTSKYRTHQDNLMYRIPMQENILIGLSPGKYNVELQGVYGEDYKALTEFKDDIQYTYKDSIDHQEITIDNHNGGYAVFPLAYRDGMNVKVDGKSVEPHRVNYLMTAVKVDENSKKIEISFKPPYFYLTLLISFIGIVASILFILWMRINKNKIAKRTLNKEDELNNG</sequence>
<feature type="transmembrane region" description="Helical" evidence="1">
    <location>
        <begin position="339"/>
        <end position="358"/>
    </location>
</feature>
<feature type="transmembrane region" description="Helical" evidence="1">
    <location>
        <begin position="312"/>
        <end position="332"/>
    </location>
</feature>
<feature type="transmembrane region" description="Helical" evidence="1">
    <location>
        <begin position="264"/>
        <end position="283"/>
    </location>
</feature>
<dbReference type="InterPro" id="IPR018580">
    <property type="entry name" value="Uncharacterised_YfhO"/>
</dbReference>
<reference evidence="2 3" key="1">
    <citation type="submission" date="2018-11" db="EMBL/GenBank/DDBJ databases">
        <title>Genomic Encyclopedia of Type Strains, Phase IV (KMG-IV): sequencing the most valuable type-strain genomes for metagenomic binning, comparative biology and taxonomic classification.</title>
        <authorList>
            <person name="Goeker M."/>
        </authorList>
    </citation>
    <scope>NUCLEOTIDE SEQUENCE [LARGE SCALE GENOMIC DNA]</scope>
    <source>
        <strain evidence="2 3">DSM 29158</strain>
    </source>
</reference>
<gene>
    <name evidence="2" type="ORF">EDD62_0485</name>
</gene>
<feature type="transmembrane region" description="Helical" evidence="1">
    <location>
        <begin position="373"/>
        <end position="392"/>
    </location>
</feature>
<feature type="transmembrane region" description="Helical" evidence="1">
    <location>
        <begin position="135"/>
        <end position="155"/>
    </location>
</feature>
<keyword evidence="1" id="KW-0812">Transmembrane</keyword>
<evidence type="ECO:0000313" key="3">
    <source>
        <dbReference type="Proteomes" id="UP000277108"/>
    </source>
</evidence>
<dbReference type="AlphaFoldDB" id="A0A3N5BS14"/>
<evidence type="ECO:0000313" key="2">
    <source>
        <dbReference type="EMBL" id="RPF57850.1"/>
    </source>
</evidence>
<keyword evidence="1" id="KW-0472">Membrane</keyword>